<comment type="caution">
    <text evidence="2">The sequence shown here is derived from an EMBL/GenBank/DDBJ whole genome shotgun (WGS) entry which is preliminary data.</text>
</comment>
<name>A0A8S1PBN5_9CILI</name>
<dbReference type="Proteomes" id="UP000692954">
    <property type="component" value="Unassembled WGS sequence"/>
</dbReference>
<accession>A0A8S1PBN5</accession>
<dbReference type="EMBL" id="CAJJDN010000074">
    <property type="protein sequence ID" value="CAD8100510.1"/>
    <property type="molecule type" value="Genomic_DNA"/>
</dbReference>
<organism evidence="2 3">
    <name type="scientific">Paramecium sonneborni</name>
    <dbReference type="NCBI Taxonomy" id="65129"/>
    <lineage>
        <taxon>Eukaryota</taxon>
        <taxon>Sar</taxon>
        <taxon>Alveolata</taxon>
        <taxon>Ciliophora</taxon>
        <taxon>Intramacronucleata</taxon>
        <taxon>Oligohymenophorea</taxon>
        <taxon>Peniculida</taxon>
        <taxon>Parameciidae</taxon>
        <taxon>Paramecium</taxon>
    </lineage>
</organism>
<sequence length="180" mass="21078">MLDPFRMATVRRQSELIKSNNLLIDQPSRGRQLSTQSNQNLTEIVNQCIQRSQHSIDALQQIRARSKDRRSSYKKTTRQSTICSYKRQTSPSFKQENQSLTSSIQESLSTQQPVRLFSFIENEPSFRAKDMPLQINKSNLEAKKKPIIQLKENQRRLTNIDQLFQEALLKSQQITEKFYN</sequence>
<proteinExistence type="predicted"/>
<keyword evidence="3" id="KW-1185">Reference proteome</keyword>
<feature type="compositionally biased region" description="Basic residues" evidence="1">
    <location>
        <begin position="64"/>
        <end position="77"/>
    </location>
</feature>
<feature type="region of interest" description="Disordered" evidence="1">
    <location>
        <begin position="62"/>
        <end position="96"/>
    </location>
</feature>
<evidence type="ECO:0000313" key="2">
    <source>
        <dbReference type="EMBL" id="CAD8100510.1"/>
    </source>
</evidence>
<feature type="compositionally biased region" description="Polar residues" evidence="1">
    <location>
        <begin position="78"/>
        <end position="96"/>
    </location>
</feature>
<evidence type="ECO:0000313" key="3">
    <source>
        <dbReference type="Proteomes" id="UP000692954"/>
    </source>
</evidence>
<evidence type="ECO:0000256" key="1">
    <source>
        <dbReference type="SAM" id="MobiDB-lite"/>
    </source>
</evidence>
<dbReference type="OrthoDB" id="292753at2759"/>
<reference evidence="2" key="1">
    <citation type="submission" date="2021-01" db="EMBL/GenBank/DDBJ databases">
        <authorList>
            <consortium name="Genoscope - CEA"/>
            <person name="William W."/>
        </authorList>
    </citation>
    <scope>NUCLEOTIDE SEQUENCE</scope>
</reference>
<dbReference type="AlphaFoldDB" id="A0A8S1PBN5"/>
<gene>
    <name evidence="2" type="ORF">PSON_ATCC_30995.1.T0740065</name>
</gene>
<protein>
    <submittedName>
        <fullName evidence="2">Uncharacterized protein</fullName>
    </submittedName>
</protein>